<evidence type="ECO:0000256" key="3">
    <source>
        <dbReference type="SAM" id="MobiDB-lite"/>
    </source>
</evidence>
<dbReference type="SMART" id="SM00642">
    <property type="entry name" value="Aamy"/>
    <property type="match status" value="1"/>
</dbReference>
<evidence type="ECO:0000313" key="5">
    <source>
        <dbReference type="EMBL" id="QDU34393.1"/>
    </source>
</evidence>
<keyword evidence="2 5" id="KW-0326">Glycosidase</keyword>
<evidence type="ECO:0000259" key="4">
    <source>
        <dbReference type="SMART" id="SM00642"/>
    </source>
</evidence>
<name>A0A517YVZ3_9BACT</name>
<dbReference type="EC" id="3.2.1.54" evidence="5"/>
<dbReference type="InterPro" id="IPR006047">
    <property type="entry name" value="GH13_cat_dom"/>
</dbReference>
<dbReference type="SUPFAM" id="SSF51445">
    <property type="entry name" value="(Trans)glycosidases"/>
    <property type="match status" value="1"/>
</dbReference>
<sequence>MSEPTTSPLNVDTPIQPDFSNRNDRELAPVLDVREQDWRCAPLVYHVYLDRFVPPKNLNDKISQGLYDSPRTLRKWTEYPTSKPVHDADGMRMHQHDFWGGDLQSLRTKLDYIQSLGTDILYLNPIFSAATNHKYDASDYFTISPEYGSREDLSQLINDIHNHNMKIMLDGVFNHMGFNSPYFKDAIENPNSEFRDWYLIDDKYEHGFRCWYNAKNLPELNLENPELRQLLWEDESSVVQSYIRDGIDGWRLDVAYDLGFNYIDEIREAARRANPQSCIVGEFWNYPSQWTDVQDGVMNFHARHIMFYLLQNRITGQQAARFLNQMYADIGMHAALRSWLILDNHDTARLRHDFPHEAKRQLAQIMQFTLPGAVCLYYGTELGMTGGGDPACRAPMRWDLLSDSNPIYDFTKQLIDLRQSRRALRVGEINFLDTERALAFRRYTDRIEEETFIFINPTSETITELVPHRSPKIAANIQLKDLLTGQRHQTHVGFIDIKLPPYSAAILTPDYPSPNTYNSLKRVH</sequence>
<dbReference type="InterPro" id="IPR045857">
    <property type="entry name" value="O16G_dom_2"/>
</dbReference>
<dbReference type="CDD" id="cd11338">
    <property type="entry name" value="AmyAc_CMD"/>
    <property type="match status" value="1"/>
</dbReference>
<dbReference type="KEGG" id="pcor:KS4_24610"/>
<organism evidence="5 6">
    <name type="scientific">Poriferisphaera corsica</name>
    <dbReference type="NCBI Taxonomy" id="2528020"/>
    <lineage>
        <taxon>Bacteria</taxon>
        <taxon>Pseudomonadati</taxon>
        <taxon>Planctomycetota</taxon>
        <taxon>Phycisphaerae</taxon>
        <taxon>Phycisphaerales</taxon>
        <taxon>Phycisphaeraceae</taxon>
        <taxon>Poriferisphaera</taxon>
    </lineage>
</organism>
<protein>
    <submittedName>
        <fullName evidence="5">Cyclomaltodextrinase</fullName>
        <ecNumber evidence="5">3.2.1.54</ecNumber>
    </submittedName>
</protein>
<keyword evidence="6" id="KW-1185">Reference proteome</keyword>
<dbReference type="GO" id="GO:0047798">
    <property type="term" value="F:cyclomaltodextrinase activity"/>
    <property type="evidence" value="ECO:0007669"/>
    <property type="project" value="UniProtKB-EC"/>
</dbReference>
<dbReference type="GO" id="GO:0005975">
    <property type="term" value="P:carbohydrate metabolic process"/>
    <property type="evidence" value="ECO:0007669"/>
    <property type="project" value="InterPro"/>
</dbReference>
<feature type="domain" description="Glycosyl hydrolase family 13 catalytic" evidence="4">
    <location>
        <begin position="46"/>
        <end position="418"/>
    </location>
</feature>
<dbReference type="PANTHER" id="PTHR10357:SF210">
    <property type="entry name" value="MALTODEXTRIN GLUCOSIDASE"/>
    <property type="match status" value="1"/>
</dbReference>
<evidence type="ECO:0000256" key="1">
    <source>
        <dbReference type="ARBA" id="ARBA00022801"/>
    </source>
</evidence>
<dbReference type="Proteomes" id="UP000317369">
    <property type="component" value="Chromosome"/>
</dbReference>
<dbReference type="Pfam" id="PF00128">
    <property type="entry name" value="Alpha-amylase"/>
    <property type="match status" value="1"/>
</dbReference>
<evidence type="ECO:0000256" key="2">
    <source>
        <dbReference type="ARBA" id="ARBA00023295"/>
    </source>
</evidence>
<proteinExistence type="predicted"/>
<dbReference type="SUPFAM" id="SSF51011">
    <property type="entry name" value="Glycosyl hydrolase domain"/>
    <property type="match status" value="1"/>
</dbReference>
<dbReference type="Gene3D" id="2.60.40.1180">
    <property type="entry name" value="Golgi alpha-mannosidase II"/>
    <property type="match status" value="1"/>
</dbReference>
<dbReference type="Gene3D" id="3.90.400.10">
    <property type="entry name" value="Oligo-1,6-glucosidase, Domain 2"/>
    <property type="match status" value="1"/>
</dbReference>
<feature type="region of interest" description="Disordered" evidence="3">
    <location>
        <begin position="1"/>
        <end position="22"/>
    </location>
</feature>
<evidence type="ECO:0000313" key="6">
    <source>
        <dbReference type="Proteomes" id="UP000317369"/>
    </source>
</evidence>
<accession>A0A517YVZ3</accession>
<dbReference type="PANTHER" id="PTHR10357">
    <property type="entry name" value="ALPHA-AMYLASE FAMILY MEMBER"/>
    <property type="match status" value="1"/>
</dbReference>
<feature type="compositionally biased region" description="Polar residues" evidence="3">
    <location>
        <begin position="1"/>
        <end position="10"/>
    </location>
</feature>
<dbReference type="EMBL" id="CP036425">
    <property type="protein sequence ID" value="QDU34393.1"/>
    <property type="molecule type" value="Genomic_DNA"/>
</dbReference>
<dbReference type="RefSeq" id="WP_200761195.1">
    <property type="nucleotide sequence ID" value="NZ_CP036425.1"/>
</dbReference>
<dbReference type="AlphaFoldDB" id="A0A517YVZ3"/>
<reference evidence="5 6" key="1">
    <citation type="submission" date="2019-02" db="EMBL/GenBank/DDBJ databases">
        <title>Deep-cultivation of Planctomycetes and their phenomic and genomic characterization uncovers novel biology.</title>
        <authorList>
            <person name="Wiegand S."/>
            <person name="Jogler M."/>
            <person name="Boedeker C."/>
            <person name="Pinto D."/>
            <person name="Vollmers J."/>
            <person name="Rivas-Marin E."/>
            <person name="Kohn T."/>
            <person name="Peeters S.H."/>
            <person name="Heuer A."/>
            <person name="Rast P."/>
            <person name="Oberbeckmann S."/>
            <person name="Bunk B."/>
            <person name="Jeske O."/>
            <person name="Meyerdierks A."/>
            <person name="Storesund J.E."/>
            <person name="Kallscheuer N."/>
            <person name="Luecker S."/>
            <person name="Lage O.M."/>
            <person name="Pohl T."/>
            <person name="Merkel B.J."/>
            <person name="Hornburger P."/>
            <person name="Mueller R.-W."/>
            <person name="Bruemmer F."/>
            <person name="Labrenz M."/>
            <person name="Spormann A.M."/>
            <person name="Op den Camp H."/>
            <person name="Overmann J."/>
            <person name="Amann R."/>
            <person name="Jetten M.S.M."/>
            <person name="Mascher T."/>
            <person name="Medema M.H."/>
            <person name="Devos D.P."/>
            <person name="Kaster A.-K."/>
            <person name="Ovreas L."/>
            <person name="Rohde M."/>
            <person name="Galperin M.Y."/>
            <person name="Jogler C."/>
        </authorList>
    </citation>
    <scope>NUCLEOTIDE SEQUENCE [LARGE SCALE GENOMIC DNA]</scope>
    <source>
        <strain evidence="5 6">KS4</strain>
    </source>
</reference>
<dbReference type="InterPro" id="IPR017853">
    <property type="entry name" value="GH"/>
</dbReference>
<keyword evidence="1 5" id="KW-0378">Hydrolase</keyword>
<gene>
    <name evidence="5" type="primary">aglB</name>
    <name evidence="5" type="ORF">KS4_24610</name>
</gene>
<dbReference type="InterPro" id="IPR013780">
    <property type="entry name" value="Glyco_hydro_b"/>
</dbReference>
<dbReference type="Gene3D" id="3.20.20.80">
    <property type="entry name" value="Glycosidases"/>
    <property type="match status" value="1"/>
</dbReference>